<dbReference type="Proteomes" id="UP000708576">
    <property type="component" value="Unassembled WGS sequence"/>
</dbReference>
<dbReference type="Gene3D" id="3.30.70.890">
    <property type="entry name" value="GHMP kinase, C-terminal domain"/>
    <property type="match status" value="1"/>
</dbReference>
<keyword evidence="9" id="KW-0414">Isoprene biosynthesis</keyword>
<dbReference type="InterPro" id="IPR006204">
    <property type="entry name" value="GHMP_kinase_N_dom"/>
</dbReference>
<evidence type="ECO:0000256" key="6">
    <source>
        <dbReference type="ARBA" id="ARBA00022777"/>
    </source>
</evidence>
<feature type="active site" evidence="9">
    <location>
        <position position="8"/>
    </location>
</feature>
<accession>A0ABS5JVS4</accession>
<dbReference type="HAMAP" id="MF_00061">
    <property type="entry name" value="IspE"/>
    <property type="match status" value="1"/>
</dbReference>
<keyword evidence="4 9" id="KW-0808">Transferase</keyword>
<dbReference type="InterPro" id="IPR014721">
    <property type="entry name" value="Ribsml_uS5_D2-typ_fold_subgr"/>
</dbReference>
<dbReference type="SUPFAM" id="SSF55060">
    <property type="entry name" value="GHMP Kinase, C-terminal domain"/>
    <property type="match status" value="1"/>
</dbReference>
<comment type="catalytic activity">
    <reaction evidence="9">
        <text>4-CDP-2-C-methyl-D-erythritol + ATP = 4-CDP-2-C-methyl-D-erythritol 2-phosphate + ADP + H(+)</text>
        <dbReference type="Rhea" id="RHEA:18437"/>
        <dbReference type="ChEBI" id="CHEBI:15378"/>
        <dbReference type="ChEBI" id="CHEBI:30616"/>
        <dbReference type="ChEBI" id="CHEBI:57823"/>
        <dbReference type="ChEBI" id="CHEBI:57919"/>
        <dbReference type="ChEBI" id="CHEBI:456216"/>
        <dbReference type="EC" id="2.7.1.148"/>
    </reaction>
</comment>
<keyword evidence="6 9" id="KW-0418">Kinase</keyword>
<evidence type="ECO:0000256" key="5">
    <source>
        <dbReference type="ARBA" id="ARBA00022741"/>
    </source>
</evidence>
<comment type="pathway">
    <text evidence="9">Isoprenoid biosynthesis; isopentenyl diphosphate biosynthesis via DXP pathway; isopentenyl diphosphate from 1-deoxy-D-xylulose 5-phosphate: step 3/6.</text>
</comment>
<comment type="similarity">
    <text evidence="1 9">Belongs to the GHMP kinase family. IspE subfamily.</text>
</comment>
<organism evidence="12 13">
    <name type="scientific">Carboxylicivirga linearis</name>
    <dbReference type="NCBI Taxonomy" id="1628157"/>
    <lineage>
        <taxon>Bacteria</taxon>
        <taxon>Pseudomonadati</taxon>
        <taxon>Bacteroidota</taxon>
        <taxon>Bacteroidia</taxon>
        <taxon>Marinilabiliales</taxon>
        <taxon>Marinilabiliaceae</taxon>
        <taxon>Carboxylicivirga</taxon>
    </lineage>
</organism>
<evidence type="ECO:0000256" key="2">
    <source>
        <dbReference type="ARBA" id="ARBA00012052"/>
    </source>
</evidence>
<keyword evidence="13" id="KW-1185">Reference proteome</keyword>
<evidence type="ECO:0000313" key="13">
    <source>
        <dbReference type="Proteomes" id="UP000708576"/>
    </source>
</evidence>
<dbReference type="PANTHER" id="PTHR43527:SF2">
    <property type="entry name" value="4-DIPHOSPHOCYTIDYL-2-C-METHYL-D-ERYTHRITOL KINASE, CHLOROPLASTIC"/>
    <property type="match status" value="1"/>
</dbReference>
<dbReference type="PIRSF" id="PIRSF010376">
    <property type="entry name" value="IspE"/>
    <property type="match status" value="1"/>
</dbReference>
<feature type="active site" evidence="9">
    <location>
        <position position="136"/>
    </location>
</feature>
<dbReference type="Pfam" id="PF08544">
    <property type="entry name" value="GHMP_kinases_C"/>
    <property type="match status" value="1"/>
</dbReference>
<feature type="domain" description="GHMP kinase C-terminal" evidence="11">
    <location>
        <begin position="211"/>
        <end position="256"/>
    </location>
</feature>
<evidence type="ECO:0000256" key="1">
    <source>
        <dbReference type="ARBA" id="ARBA00009684"/>
    </source>
</evidence>
<sequence>MIQFPNAKINIGLNVVSKRPDGYHNLETVFYPIPLSDALEIIVNNDLDNDYQLFNTGITVDAPTNENICVKALELIKKDHTIPPIEIHLHKATPFGAGLGGGSSDAAFMLSMLNTLFELNISNDELKKKAIQLGADVPFFIDNKPSFATGIGDLLQPINLDLSDYYLCLVKPPIHVSTPEAYSGITPKASDRILPNDLNLPVEQWKDIVKNDFETSVFKKYPEIEKIKTELYNQGAAYAAMSGSGSTVFGLFKDEPHFKVDPSYFVWSGKMK</sequence>
<feature type="binding site" evidence="9">
    <location>
        <begin position="94"/>
        <end position="104"/>
    </location>
    <ligand>
        <name>ATP</name>
        <dbReference type="ChEBI" id="CHEBI:30616"/>
    </ligand>
</feature>
<dbReference type="EMBL" id="JAGUCO010000007">
    <property type="protein sequence ID" value="MBS2098963.1"/>
    <property type="molecule type" value="Genomic_DNA"/>
</dbReference>
<name>A0ABS5JVS4_9BACT</name>
<evidence type="ECO:0000259" key="11">
    <source>
        <dbReference type="Pfam" id="PF08544"/>
    </source>
</evidence>
<dbReference type="InterPro" id="IPR020568">
    <property type="entry name" value="Ribosomal_Su5_D2-typ_SF"/>
</dbReference>
<dbReference type="InterPro" id="IPR013750">
    <property type="entry name" value="GHMP_kinase_C_dom"/>
</dbReference>
<dbReference type="RefSeq" id="WP_212216206.1">
    <property type="nucleotide sequence ID" value="NZ_JAGUCO010000007.1"/>
</dbReference>
<comment type="function">
    <text evidence="9">Catalyzes the phosphorylation of the position 2 hydroxy group of 4-diphosphocytidyl-2C-methyl-D-erythritol.</text>
</comment>
<keyword evidence="7 9" id="KW-0067">ATP-binding</keyword>
<keyword evidence="5 9" id="KW-0547">Nucleotide-binding</keyword>
<evidence type="ECO:0000259" key="10">
    <source>
        <dbReference type="Pfam" id="PF00288"/>
    </source>
</evidence>
<evidence type="ECO:0000256" key="3">
    <source>
        <dbReference type="ARBA" id="ARBA00017473"/>
    </source>
</evidence>
<evidence type="ECO:0000313" key="12">
    <source>
        <dbReference type="EMBL" id="MBS2098963.1"/>
    </source>
</evidence>
<feature type="domain" description="GHMP kinase N-terminal" evidence="10">
    <location>
        <begin position="67"/>
        <end position="141"/>
    </location>
</feature>
<comment type="caution">
    <text evidence="12">The sequence shown here is derived from an EMBL/GenBank/DDBJ whole genome shotgun (WGS) entry which is preliminary data.</text>
</comment>
<gene>
    <name evidence="9" type="primary">ispE</name>
    <name evidence="12" type="ORF">KEM10_11795</name>
</gene>
<dbReference type="PANTHER" id="PTHR43527">
    <property type="entry name" value="4-DIPHOSPHOCYTIDYL-2-C-METHYL-D-ERYTHRITOL KINASE, CHLOROPLASTIC"/>
    <property type="match status" value="1"/>
</dbReference>
<dbReference type="InterPro" id="IPR036554">
    <property type="entry name" value="GHMP_kinase_C_sf"/>
</dbReference>
<dbReference type="GO" id="GO:0050515">
    <property type="term" value="F:4-(cytidine 5'-diphospho)-2-C-methyl-D-erythritol kinase activity"/>
    <property type="evidence" value="ECO:0007669"/>
    <property type="project" value="UniProtKB-EC"/>
</dbReference>
<reference evidence="12 13" key="1">
    <citation type="journal article" date="2015" name="Int. J. Syst. Evol. Microbiol.">
        <title>Carboxylicivirga linearis sp. nov., isolated from a sea cucumber culture pond.</title>
        <authorList>
            <person name="Wang F.Q."/>
            <person name="Zhou Y.X."/>
            <person name="Lin X.Z."/>
            <person name="Chen G.J."/>
            <person name="Du Z.J."/>
        </authorList>
    </citation>
    <scope>NUCLEOTIDE SEQUENCE [LARGE SCALE GENOMIC DNA]</scope>
    <source>
        <strain evidence="12 13">FB218</strain>
    </source>
</reference>
<dbReference type="EC" id="2.7.1.148" evidence="2 9"/>
<evidence type="ECO:0000256" key="4">
    <source>
        <dbReference type="ARBA" id="ARBA00022679"/>
    </source>
</evidence>
<evidence type="ECO:0000256" key="8">
    <source>
        <dbReference type="ARBA" id="ARBA00032554"/>
    </source>
</evidence>
<proteinExistence type="inferred from homology"/>
<protein>
    <recommendedName>
        <fullName evidence="3 9">4-diphosphocytidyl-2-C-methyl-D-erythritol kinase</fullName>
        <shortName evidence="9">CMK</shortName>
        <ecNumber evidence="2 9">2.7.1.148</ecNumber>
    </recommendedName>
    <alternativeName>
        <fullName evidence="8 9">4-(cytidine-5'-diphospho)-2-C-methyl-D-erythritol kinase</fullName>
    </alternativeName>
</protein>
<dbReference type="NCBIfam" id="TIGR00154">
    <property type="entry name" value="ispE"/>
    <property type="match status" value="1"/>
</dbReference>
<dbReference type="InterPro" id="IPR004424">
    <property type="entry name" value="IspE"/>
</dbReference>
<dbReference type="Pfam" id="PF00288">
    <property type="entry name" value="GHMP_kinases_N"/>
    <property type="match status" value="1"/>
</dbReference>
<evidence type="ECO:0000256" key="9">
    <source>
        <dbReference type="HAMAP-Rule" id="MF_00061"/>
    </source>
</evidence>
<dbReference type="Gene3D" id="3.30.230.10">
    <property type="match status" value="1"/>
</dbReference>
<dbReference type="SUPFAM" id="SSF54211">
    <property type="entry name" value="Ribosomal protein S5 domain 2-like"/>
    <property type="match status" value="1"/>
</dbReference>
<evidence type="ECO:0000256" key="7">
    <source>
        <dbReference type="ARBA" id="ARBA00022840"/>
    </source>
</evidence>